<dbReference type="RefSeq" id="WP_031140583.1">
    <property type="nucleotide sequence ID" value="NZ_BNEE01000006.1"/>
</dbReference>
<sequence>MSKAAQDARRIFTGVDSSGEVPVEYRFSHARNGNRHLVVVFANFTAPGEYGMSNGVLDKVRSNILWVRDLFDGANSYYLCKGMDFAVERSVAGLIGRVLGALELTPDDCTMIGSSKGGSAALYFGLKYGARNIVTSVPQFLIGTYVQEGIPGAAKLMMGDVTERHVRVLDSVLPDLVRSGANRSANIYLISSPQDAQYERQVEPFLGLFQGYENFNFLFNDSPLVTDHSTVVPRNLPTVMGLLNILVEGIVPRVGAVRFGHEQPRRDTSGIDTYLGETSQVRGDSFPRPTVLVPAPDDRIPGNAVRIAGTAPVHAVRVSFWKDGKYQGAAPVAADGSWTWQREQPWGIGRHVLKVFAADAHNYQSERTEVIFTAVDPEAALEAASMPAPAAVQMPAQVAAPVPAPVRPLVLTVTAPAARQHVPGPAVIFMGHAPGAVRVEFQEGGAALGACGVGTDGSWSWDAGWAWNGGAHFVEAIAVGAAGNASSWITVPFTVGNGHPVQAPGRHFMAGY</sequence>
<dbReference type="EMBL" id="BNEE01000006">
    <property type="protein sequence ID" value="GHI85353.1"/>
    <property type="molecule type" value="Genomic_DNA"/>
</dbReference>
<dbReference type="Proteomes" id="UP000600026">
    <property type="component" value="Unassembled WGS sequence"/>
</dbReference>
<reference evidence="1" key="1">
    <citation type="submission" date="2020-09" db="EMBL/GenBank/DDBJ databases">
        <title>Whole genome shotgun sequence of Streptomyces xanthophaeus NBRC 12829.</title>
        <authorList>
            <person name="Komaki H."/>
            <person name="Tamura T."/>
        </authorList>
    </citation>
    <scope>NUCLEOTIDE SEQUENCE</scope>
    <source>
        <strain evidence="1">NBRC 12829</strain>
    </source>
</reference>
<comment type="caution">
    <text evidence="1">The sequence shown here is derived from an EMBL/GenBank/DDBJ whole genome shotgun (WGS) entry which is preliminary data.</text>
</comment>
<evidence type="ECO:0008006" key="3">
    <source>
        <dbReference type="Google" id="ProtNLM"/>
    </source>
</evidence>
<gene>
    <name evidence="1" type="ORF">Sxan_27170</name>
</gene>
<evidence type="ECO:0000313" key="1">
    <source>
        <dbReference type="EMBL" id="GHI85353.1"/>
    </source>
</evidence>
<evidence type="ECO:0000313" key="2">
    <source>
        <dbReference type="Proteomes" id="UP000600026"/>
    </source>
</evidence>
<keyword evidence="2" id="KW-1185">Reference proteome</keyword>
<dbReference type="OrthoDB" id="6546405at2"/>
<organism evidence="1 2">
    <name type="scientific">Streptomyces xanthophaeus</name>
    <dbReference type="NCBI Taxonomy" id="67385"/>
    <lineage>
        <taxon>Bacteria</taxon>
        <taxon>Bacillati</taxon>
        <taxon>Actinomycetota</taxon>
        <taxon>Actinomycetes</taxon>
        <taxon>Kitasatosporales</taxon>
        <taxon>Streptomycetaceae</taxon>
        <taxon>Streptomyces</taxon>
    </lineage>
</organism>
<name>A0A919LA60_9ACTN</name>
<protein>
    <recommendedName>
        <fullName evidence="3">Bacterial Ig-like domain-containing protein</fullName>
    </recommendedName>
</protein>
<dbReference type="AlphaFoldDB" id="A0A919LA60"/>
<accession>A0A919LA60</accession>
<proteinExistence type="predicted"/>